<accession>A0ABT0S1X9</accession>
<gene>
    <name evidence="8" type="ORF">LZ538_07345</name>
</gene>
<feature type="transmembrane region" description="Helical" evidence="7">
    <location>
        <begin position="333"/>
        <end position="351"/>
    </location>
</feature>
<keyword evidence="6 7" id="KW-0472">Membrane</keyword>
<dbReference type="EMBL" id="JAMGBE010000002">
    <property type="protein sequence ID" value="MCL6729869.1"/>
    <property type="molecule type" value="Genomic_DNA"/>
</dbReference>
<feature type="transmembrane region" description="Helical" evidence="7">
    <location>
        <begin position="75"/>
        <end position="98"/>
    </location>
</feature>
<name>A0ABT0S1X9_9SPHN</name>
<evidence type="ECO:0000256" key="6">
    <source>
        <dbReference type="ARBA" id="ARBA00023136"/>
    </source>
</evidence>
<evidence type="ECO:0000313" key="9">
    <source>
        <dbReference type="Proteomes" id="UP001165342"/>
    </source>
</evidence>
<keyword evidence="4 7" id="KW-0812">Transmembrane</keyword>
<feature type="transmembrane region" description="Helical" evidence="7">
    <location>
        <begin position="40"/>
        <end position="63"/>
    </location>
</feature>
<dbReference type="Proteomes" id="UP001165342">
    <property type="component" value="Unassembled WGS sequence"/>
</dbReference>
<dbReference type="SUPFAM" id="SSF118215">
    <property type="entry name" value="Proton glutamate symport protein"/>
    <property type="match status" value="1"/>
</dbReference>
<dbReference type="Gene3D" id="1.10.3860.10">
    <property type="entry name" value="Sodium:dicarboxylate symporter"/>
    <property type="match status" value="1"/>
</dbReference>
<evidence type="ECO:0000256" key="3">
    <source>
        <dbReference type="ARBA" id="ARBA00022475"/>
    </source>
</evidence>
<evidence type="ECO:0000256" key="5">
    <source>
        <dbReference type="ARBA" id="ARBA00022989"/>
    </source>
</evidence>
<dbReference type="InterPro" id="IPR001991">
    <property type="entry name" value="Na-dicarboxylate_symporter"/>
</dbReference>
<keyword evidence="9" id="KW-1185">Reference proteome</keyword>
<proteinExistence type="predicted"/>
<comment type="caution">
    <text evidence="8">The sequence shown here is derived from an EMBL/GenBank/DDBJ whole genome shotgun (WGS) entry which is preliminary data.</text>
</comment>
<organism evidence="8 9">
    <name type="scientific">Sphingomonas hankyongi</name>
    <dbReference type="NCBI Taxonomy" id="2908209"/>
    <lineage>
        <taxon>Bacteria</taxon>
        <taxon>Pseudomonadati</taxon>
        <taxon>Pseudomonadota</taxon>
        <taxon>Alphaproteobacteria</taxon>
        <taxon>Sphingomonadales</taxon>
        <taxon>Sphingomonadaceae</taxon>
        <taxon>Sphingomonas</taxon>
    </lineage>
</organism>
<dbReference type="RefSeq" id="WP_249831337.1">
    <property type="nucleotide sequence ID" value="NZ_JAMGBE010000002.1"/>
</dbReference>
<keyword evidence="2" id="KW-0813">Transport</keyword>
<feature type="transmembrane region" description="Helical" evidence="7">
    <location>
        <begin position="143"/>
        <end position="167"/>
    </location>
</feature>
<evidence type="ECO:0000256" key="1">
    <source>
        <dbReference type="ARBA" id="ARBA00004651"/>
    </source>
</evidence>
<keyword evidence="5 7" id="KW-1133">Transmembrane helix</keyword>
<sequence>MSPPVRILTGLGLGLAGGFALASAGVHPDSVLVTTADTIGGLWIAALRMTILPLIFALVVTGVASRVEASSAGGLTRLSLLTFVSILLVGSAIVGIIVPTLLSLWPISQGATAVVRQALSTGSRLPPLPGLGEMLKGFVPINVFSAAAADNMLPVVMFALVFGFAVASGPGDRRLGLSTFFEWIRETMLVIVGWVLLLAPVGVFMLALELGAKTGLSAIGALAQFVVLVIAMAVLAVAFAFCVAVFGGRSRFLRFARAAAPAQSIAFSTRSSVATLPAMISACENQLQLPQKVTSVTVPLAVSVFRICGPMSSFTGAIYAAHVLGVPLGTSQLVTGGLIAIIIIAAGAGVPGEITFFATYVPIFNSMGIPIEILALMIAVNAIPDMFNTVANVTMDMAVTTLVARLASRRRIVEAIEAETVVGE</sequence>
<dbReference type="PRINTS" id="PR00173">
    <property type="entry name" value="EDTRNSPORT"/>
</dbReference>
<feature type="transmembrane region" description="Helical" evidence="7">
    <location>
        <begin position="363"/>
        <end position="383"/>
    </location>
</feature>
<evidence type="ECO:0000256" key="7">
    <source>
        <dbReference type="SAM" id="Phobius"/>
    </source>
</evidence>
<dbReference type="PANTHER" id="PTHR42865:SF7">
    <property type="entry name" value="PROTON_GLUTAMATE-ASPARTATE SYMPORTER"/>
    <property type="match status" value="1"/>
</dbReference>
<keyword evidence="3" id="KW-1003">Cell membrane</keyword>
<evidence type="ECO:0000256" key="4">
    <source>
        <dbReference type="ARBA" id="ARBA00022692"/>
    </source>
</evidence>
<dbReference type="Pfam" id="PF00375">
    <property type="entry name" value="SDF"/>
    <property type="match status" value="1"/>
</dbReference>
<dbReference type="PANTHER" id="PTHR42865">
    <property type="entry name" value="PROTON/GLUTAMATE-ASPARTATE SYMPORTER"/>
    <property type="match status" value="1"/>
</dbReference>
<evidence type="ECO:0000256" key="2">
    <source>
        <dbReference type="ARBA" id="ARBA00022448"/>
    </source>
</evidence>
<reference evidence="8" key="1">
    <citation type="submission" date="2022-05" db="EMBL/GenBank/DDBJ databases">
        <authorList>
            <person name="Jo J.-H."/>
            <person name="Im W.-T."/>
        </authorList>
    </citation>
    <scope>NUCLEOTIDE SEQUENCE</scope>
    <source>
        <strain evidence="8">SE220</strain>
    </source>
</reference>
<protein>
    <submittedName>
        <fullName evidence="8">Dicarboxylate/amino acid:cation symporter</fullName>
    </submittedName>
</protein>
<feature type="transmembrane region" description="Helical" evidence="7">
    <location>
        <begin position="296"/>
        <end position="321"/>
    </location>
</feature>
<feature type="transmembrane region" description="Helical" evidence="7">
    <location>
        <begin position="188"/>
        <end position="207"/>
    </location>
</feature>
<evidence type="ECO:0000313" key="8">
    <source>
        <dbReference type="EMBL" id="MCL6729869.1"/>
    </source>
</evidence>
<dbReference type="InterPro" id="IPR036458">
    <property type="entry name" value="Na:dicarbo_symporter_sf"/>
</dbReference>
<comment type="subcellular location">
    <subcellularLocation>
        <location evidence="1">Cell membrane</location>
        <topology evidence="1">Multi-pass membrane protein</topology>
    </subcellularLocation>
</comment>
<feature type="transmembrane region" description="Helical" evidence="7">
    <location>
        <begin position="219"/>
        <end position="247"/>
    </location>
</feature>